<dbReference type="GO" id="GO:0005546">
    <property type="term" value="F:phosphatidylinositol-4,5-bisphosphate binding"/>
    <property type="evidence" value="ECO:0007669"/>
    <property type="project" value="TreeGrafter"/>
</dbReference>
<evidence type="ECO:0000259" key="6">
    <source>
        <dbReference type="PROSITE" id="PS50942"/>
    </source>
</evidence>
<protein>
    <recommendedName>
        <fullName evidence="6">ENTH domain-containing protein</fullName>
    </recommendedName>
</protein>
<dbReference type="PANTHER" id="PTHR22951">
    <property type="entry name" value="CLATHRIN ASSEMBLY PROTEIN"/>
    <property type="match status" value="1"/>
</dbReference>
<feature type="region of interest" description="Disordered" evidence="5">
    <location>
        <begin position="452"/>
        <end position="477"/>
    </location>
</feature>
<evidence type="ECO:0000256" key="1">
    <source>
        <dbReference type="ARBA" id="ARBA00004600"/>
    </source>
</evidence>
<feature type="region of interest" description="Disordered" evidence="5">
    <location>
        <begin position="323"/>
        <end position="349"/>
    </location>
</feature>
<evidence type="ECO:0000256" key="2">
    <source>
        <dbReference type="ARBA" id="ARBA00022583"/>
    </source>
</evidence>
<dbReference type="Pfam" id="PF07651">
    <property type="entry name" value="ANTH"/>
    <property type="match status" value="1"/>
</dbReference>
<dbReference type="GO" id="GO:0005905">
    <property type="term" value="C:clathrin-coated pit"/>
    <property type="evidence" value="ECO:0007669"/>
    <property type="project" value="UniProtKB-SubCell"/>
</dbReference>
<evidence type="ECO:0000313" key="8">
    <source>
        <dbReference type="Proteomes" id="UP000674318"/>
    </source>
</evidence>
<dbReference type="GeneID" id="94287715"/>
<dbReference type="Proteomes" id="UP000674318">
    <property type="component" value="Chromosome 35"/>
</dbReference>
<dbReference type="GO" id="GO:0072583">
    <property type="term" value="P:clathrin-dependent endocytosis"/>
    <property type="evidence" value="ECO:0007669"/>
    <property type="project" value="InterPro"/>
</dbReference>
<dbReference type="GO" id="GO:0048268">
    <property type="term" value="P:clathrin coat assembly"/>
    <property type="evidence" value="ECO:0007669"/>
    <property type="project" value="InterPro"/>
</dbReference>
<dbReference type="GO" id="GO:0030136">
    <property type="term" value="C:clathrin-coated vesicle"/>
    <property type="evidence" value="ECO:0007669"/>
    <property type="project" value="InterPro"/>
</dbReference>
<dbReference type="InterPro" id="IPR011417">
    <property type="entry name" value="ANTH_dom"/>
</dbReference>
<comment type="caution">
    <text evidence="7">The sequence shown here is derived from an EMBL/GenBank/DDBJ whole genome shotgun (WGS) entry which is preliminary data.</text>
</comment>
<feature type="compositionally biased region" description="Basic and acidic residues" evidence="5">
    <location>
        <begin position="323"/>
        <end position="336"/>
    </location>
</feature>
<feature type="domain" description="ENTH" evidence="6">
    <location>
        <begin position="21"/>
        <end position="161"/>
    </location>
</feature>
<evidence type="ECO:0000256" key="3">
    <source>
        <dbReference type="ARBA" id="ARBA00023136"/>
    </source>
</evidence>
<keyword evidence="8" id="KW-1185">Reference proteome</keyword>
<dbReference type="InterPro" id="IPR008942">
    <property type="entry name" value="ENTH_VHS"/>
</dbReference>
<name>A0A836KZL1_9TRYP</name>
<dbReference type="SMART" id="SM00273">
    <property type="entry name" value="ENTH"/>
    <property type="match status" value="1"/>
</dbReference>
<dbReference type="EMBL" id="JAFJZO010000035">
    <property type="protein sequence ID" value="KAG5493011.1"/>
    <property type="molecule type" value="Genomic_DNA"/>
</dbReference>
<sequence length="489" mass="54172">MNNTDTKQSAGYFKEKLTIGLSTLSGDEIVKAVMKVTSHLLKAPKEKYIQKLVAASYGQYGSGMKEGLSINAFVVRELEKRSHSHNWIVVLKTMVSFHRLMCEASDEMVETICCFRNIFMSTHIKNLADSTDGAGQAYFISQYVTYLGERCSIQSALGKGRRIDIPAFEEYLSTLNAKSLQPVFENLLALLEAVSAVEYREAVVNNFGTMEAYQLLVRDGKQVFQHLARCVIFVLDGFGEFSLPEKLRWFELYRRYTRAFVFIKSFFDSILRSSRVFVEPVPDLKCLPGSLLTRLENDIHMSKMPKEESCTLDSLGICTSEDARAETEEKIPHPPEPEPDVANPSESVTSRPLAGVAFSMDDLFVSNQEPLKPGRSSLSPTSWTPSPQPAVSCQCGAEPLQWDTGAPSNWSSGVPQNWGSGAPATFEANTSLSPAQQQCTFLGSARAFPEGGPYSIGELEQGQAPLPAQTKASTDPFKELYERSHLDFA</sequence>
<evidence type="ECO:0000256" key="5">
    <source>
        <dbReference type="SAM" id="MobiDB-lite"/>
    </source>
</evidence>
<keyword evidence="4" id="KW-0168">Coated pit</keyword>
<dbReference type="InterPro" id="IPR013809">
    <property type="entry name" value="ENTH"/>
</dbReference>
<dbReference type="InterPro" id="IPR014712">
    <property type="entry name" value="ANTH_dom_sf"/>
</dbReference>
<gene>
    <name evidence="7" type="ORF">JKF63_01592</name>
</gene>
<dbReference type="SUPFAM" id="SSF48464">
    <property type="entry name" value="ENTH/VHS domain"/>
    <property type="match status" value="1"/>
</dbReference>
<dbReference type="RefSeq" id="XP_067753795.1">
    <property type="nucleotide sequence ID" value="XM_067897638.1"/>
</dbReference>
<dbReference type="CDD" id="cd03564">
    <property type="entry name" value="ANTH_N"/>
    <property type="match status" value="1"/>
</dbReference>
<dbReference type="Gene3D" id="1.25.40.90">
    <property type="match status" value="1"/>
</dbReference>
<dbReference type="GO" id="GO:0005545">
    <property type="term" value="F:1-phosphatidylinositol binding"/>
    <property type="evidence" value="ECO:0007669"/>
    <property type="project" value="InterPro"/>
</dbReference>
<accession>A0A836KZL1</accession>
<comment type="subcellular location">
    <subcellularLocation>
        <location evidence="1">Membrane</location>
        <location evidence="1">Clathrin-coated pit</location>
    </subcellularLocation>
</comment>
<dbReference type="GO" id="GO:0000149">
    <property type="term" value="F:SNARE binding"/>
    <property type="evidence" value="ECO:0007669"/>
    <property type="project" value="TreeGrafter"/>
</dbReference>
<reference evidence="7 8" key="1">
    <citation type="submission" date="2021-02" db="EMBL/GenBank/DDBJ databases">
        <title>Porcisia hertigi Genome sequencing and assembly.</title>
        <authorList>
            <person name="Almutairi H."/>
            <person name="Gatherer D."/>
        </authorList>
    </citation>
    <scope>NUCLEOTIDE SEQUENCE [LARGE SCALE GENOMIC DNA]</scope>
    <source>
        <strain evidence="7 8">C119</strain>
    </source>
</reference>
<dbReference type="GO" id="GO:0032050">
    <property type="term" value="F:clathrin heavy chain binding"/>
    <property type="evidence" value="ECO:0007669"/>
    <property type="project" value="TreeGrafter"/>
</dbReference>
<organism evidence="7 8">
    <name type="scientific">Porcisia hertigi</name>
    <dbReference type="NCBI Taxonomy" id="2761500"/>
    <lineage>
        <taxon>Eukaryota</taxon>
        <taxon>Discoba</taxon>
        <taxon>Euglenozoa</taxon>
        <taxon>Kinetoplastea</taxon>
        <taxon>Metakinetoplastina</taxon>
        <taxon>Trypanosomatida</taxon>
        <taxon>Trypanosomatidae</taxon>
        <taxon>Leishmaniinae</taxon>
        <taxon>Porcisia</taxon>
    </lineage>
</organism>
<keyword evidence="3" id="KW-0472">Membrane</keyword>
<evidence type="ECO:0000256" key="4">
    <source>
        <dbReference type="ARBA" id="ARBA00023176"/>
    </source>
</evidence>
<dbReference type="GO" id="GO:0006900">
    <property type="term" value="P:vesicle budding from membrane"/>
    <property type="evidence" value="ECO:0007669"/>
    <property type="project" value="TreeGrafter"/>
</dbReference>
<feature type="compositionally biased region" description="Low complexity" evidence="5">
    <location>
        <begin position="376"/>
        <end position="385"/>
    </location>
</feature>
<evidence type="ECO:0000313" key="7">
    <source>
        <dbReference type="EMBL" id="KAG5493011.1"/>
    </source>
</evidence>
<dbReference type="InterPro" id="IPR048050">
    <property type="entry name" value="ANTH_N_plant"/>
</dbReference>
<dbReference type="AlphaFoldDB" id="A0A836KZL1"/>
<feature type="region of interest" description="Disordered" evidence="5">
    <location>
        <begin position="368"/>
        <end position="392"/>
    </location>
</feature>
<dbReference type="PROSITE" id="PS50942">
    <property type="entry name" value="ENTH"/>
    <property type="match status" value="1"/>
</dbReference>
<dbReference type="SUPFAM" id="SSF89009">
    <property type="entry name" value="GAT-like domain"/>
    <property type="match status" value="1"/>
</dbReference>
<dbReference type="KEGG" id="phet:94287715"/>
<dbReference type="InterPro" id="IPR045192">
    <property type="entry name" value="AP180-like"/>
</dbReference>
<dbReference type="OrthoDB" id="44015at2759"/>
<dbReference type="PANTHER" id="PTHR22951:SF5">
    <property type="entry name" value="PHOSPHATIDYLINOSITOL-BINDING CLATHRIN ASSEMBLY PROTEIN LAP"/>
    <property type="match status" value="1"/>
</dbReference>
<proteinExistence type="predicted"/>
<dbReference type="Gene3D" id="1.20.58.150">
    <property type="entry name" value="ANTH domain"/>
    <property type="match status" value="1"/>
</dbReference>
<keyword evidence="2" id="KW-0254">Endocytosis</keyword>